<reference evidence="1" key="1">
    <citation type="submission" date="2023-10" db="EMBL/GenBank/DDBJ databases">
        <authorList>
            <person name="Chen Y."/>
            <person name="Shah S."/>
            <person name="Dougan E. K."/>
            <person name="Thang M."/>
            <person name="Chan C."/>
        </authorList>
    </citation>
    <scope>NUCLEOTIDE SEQUENCE [LARGE SCALE GENOMIC DNA]</scope>
</reference>
<comment type="caution">
    <text evidence="1">The sequence shown here is derived from an EMBL/GenBank/DDBJ whole genome shotgun (WGS) entry which is preliminary data.</text>
</comment>
<proteinExistence type="predicted"/>
<accession>A0ABN9U2T1</accession>
<dbReference type="Proteomes" id="UP001189429">
    <property type="component" value="Unassembled WGS sequence"/>
</dbReference>
<evidence type="ECO:0000313" key="2">
    <source>
        <dbReference type="Proteomes" id="UP001189429"/>
    </source>
</evidence>
<organism evidence="1 2">
    <name type="scientific">Prorocentrum cordatum</name>
    <dbReference type="NCBI Taxonomy" id="2364126"/>
    <lineage>
        <taxon>Eukaryota</taxon>
        <taxon>Sar</taxon>
        <taxon>Alveolata</taxon>
        <taxon>Dinophyceae</taxon>
        <taxon>Prorocentrales</taxon>
        <taxon>Prorocentraceae</taxon>
        <taxon>Prorocentrum</taxon>
    </lineage>
</organism>
<gene>
    <name evidence="1" type="ORF">PCOR1329_LOCUS44702</name>
</gene>
<name>A0ABN9U2T1_9DINO</name>
<dbReference type="EMBL" id="CAUYUJ010015374">
    <property type="protein sequence ID" value="CAK0853112.1"/>
    <property type="molecule type" value="Genomic_DNA"/>
</dbReference>
<sequence length="282" mass="31556">MGRNKKPLSALAEAPGNTGNGKLQRVYDALLQSDATTPLNEPRRFGMALTAVYRRALSDLASEQAFEYGENLFMAGESLATYVTLRDGLEESPRVTKIADSPNNNLSENKTMRDIVKRLRLHAAKKTSGADPFFDRLKKFVQPTKDKLGKTCLFGVEGDDDVPVVRELLVKLLLVLAVRSESLLALFEGSDFSVAKPDCLPRLYQCCLDNGYPFPGLREHRGRNVHATEQKAWGMGRLVDAILFPLWANPTCFDSLLESAENLHFCKLFRSGLVFSHTYEYY</sequence>
<protein>
    <submittedName>
        <fullName evidence="1">Uncharacterized protein</fullName>
    </submittedName>
</protein>
<keyword evidence="2" id="KW-1185">Reference proteome</keyword>
<evidence type="ECO:0000313" key="1">
    <source>
        <dbReference type="EMBL" id="CAK0853112.1"/>
    </source>
</evidence>